<comment type="caution">
    <text evidence="3">The sequence shown here is derived from an EMBL/GenBank/DDBJ whole genome shotgun (WGS) entry which is preliminary data.</text>
</comment>
<gene>
    <name evidence="3" type="ORF">ALECFALPRED_009845</name>
</gene>
<feature type="region of interest" description="Disordered" evidence="1">
    <location>
        <begin position="75"/>
        <end position="125"/>
    </location>
</feature>
<evidence type="ECO:0000256" key="1">
    <source>
        <dbReference type="SAM" id="MobiDB-lite"/>
    </source>
</evidence>
<proteinExistence type="predicted"/>
<keyword evidence="4" id="KW-1185">Reference proteome</keyword>
<evidence type="ECO:0000259" key="2">
    <source>
        <dbReference type="Pfam" id="PF20684"/>
    </source>
</evidence>
<sequence length="125" mass="13351">MAIPVGNEAGPPTPNQDCLRHSAVRIRVESKTGWTLTDPSWTGIRTWVWSMVESCCVVKAACLPTMRPLLTLAKAHTSHAKSTSTKSSKDIKSASNGGKGGPLSRIWSPPPPSSPGKGPYRSLDE</sequence>
<protein>
    <recommendedName>
        <fullName evidence="2">Rhodopsin domain-containing protein</fullName>
    </recommendedName>
</protein>
<dbReference type="AlphaFoldDB" id="A0A8H3IBQ9"/>
<organism evidence="3 4">
    <name type="scientific">Alectoria fallacina</name>
    <dbReference type="NCBI Taxonomy" id="1903189"/>
    <lineage>
        <taxon>Eukaryota</taxon>
        <taxon>Fungi</taxon>
        <taxon>Dikarya</taxon>
        <taxon>Ascomycota</taxon>
        <taxon>Pezizomycotina</taxon>
        <taxon>Lecanoromycetes</taxon>
        <taxon>OSLEUM clade</taxon>
        <taxon>Lecanoromycetidae</taxon>
        <taxon>Lecanorales</taxon>
        <taxon>Lecanorineae</taxon>
        <taxon>Parmeliaceae</taxon>
        <taxon>Alectoria</taxon>
    </lineage>
</organism>
<evidence type="ECO:0000313" key="3">
    <source>
        <dbReference type="EMBL" id="CAF9914890.1"/>
    </source>
</evidence>
<dbReference type="EMBL" id="CAJPDR010000078">
    <property type="protein sequence ID" value="CAF9914890.1"/>
    <property type="molecule type" value="Genomic_DNA"/>
</dbReference>
<feature type="domain" description="Rhodopsin" evidence="2">
    <location>
        <begin position="22"/>
        <end position="71"/>
    </location>
</feature>
<reference evidence="3" key="1">
    <citation type="submission" date="2021-03" db="EMBL/GenBank/DDBJ databases">
        <authorList>
            <person name="Tagirdzhanova G."/>
        </authorList>
    </citation>
    <scope>NUCLEOTIDE SEQUENCE</scope>
</reference>
<name>A0A8H3IBQ9_9LECA</name>
<evidence type="ECO:0000313" key="4">
    <source>
        <dbReference type="Proteomes" id="UP000664203"/>
    </source>
</evidence>
<accession>A0A8H3IBQ9</accession>
<dbReference type="Proteomes" id="UP000664203">
    <property type="component" value="Unassembled WGS sequence"/>
</dbReference>
<dbReference type="Pfam" id="PF20684">
    <property type="entry name" value="Fung_rhodopsin"/>
    <property type="match status" value="1"/>
</dbReference>
<dbReference type="InterPro" id="IPR049326">
    <property type="entry name" value="Rhodopsin_dom_fungi"/>
</dbReference>